<comment type="subcellular location">
    <subcellularLocation>
        <location evidence="1 13">Endoplasmic reticulum membrane</location>
        <topology evidence="1 13">Multi-pass membrane protein</topology>
    </subcellularLocation>
</comment>
<evidence type="ECO:0000256" key="9">
    <source>
        <dbReference type="ARBA" id="ARBA00022824"/>
    </source>
</evidence>
<dbReference type="InParanoid" id="A0A177CSY1"/>
<dbReference type="GO" id="GO:1990529">
    <property type="term" value="C:glycosylphosphatidylinositol-mannosyltransferase I complex"/>
    <property type="evidence" value="ECO:0007669"/>
    <property type="project" value="TreeGrafter"/>
</dbReference>
<dbReference type="STRING" id="1460663.A0A177CSY1"/>
<feature type="transmembrane region" description="Helical" evidence="13">
    <location>
        <begin position="361"/>
        <end position="379"/>
    </location>
</feature>
<feature type="transmembrane region" description="Helical" evidence="13">
    <location>
        <begin position="12"/>
        <end position="30"/>
    </location>
</feature>
<dbReference type="PANTHER" id="PTHR12886:SF0">
    <property type="entry name" value="GPI MANNOSYLTRANSFERASE 1"/>
    <property type="match status" value="1"/>
</dbReference>
<keyword evidence="8 13" id="KW-0812">Transmembrane</keyword>
<evidence type="ECO:0000313" key="15">
    <source>
        <dbReference type="Proteomes" id="UP000077069"/>
    </source>
</evidence>
<feature type="transmembrane region" description="Helical" evidence="13">
    <location>
        <begin position="221"/>
        <end position="242"/>
    </location>
</feature>
<comment type="similarity">
    <text evidence="3 13">Belongs to the PIGM family.</text>
</comment>
<dbReference type="EC" id="2.4.1.-" evidence="13"/>
<keyword evidence="9 13" id="KW-0256">Endoplasmic reticulum</keyword>
<keyword evidence="5 13" id="KW-0337">GPI-anchor biosynthesis</keyword>
<dbReference type="GO" id="GO:0004376">
    <property type="term" value="F:GPI mannosyltransferase activity"/>
    <property type="evidence" value="ECO:0007669"/>
    <property type="project" value="InterPro"/>
</dbReference>
<evidence type="ECO:0000256" key="13">
    <source>
        <dbReference type="RuleBase" id="RU365064"/>
    </source>
</evidence>
<comment type="pathway">
    <text evidence="2 13">Glycolipid biosynthesis; glycosylphosphatidylinositol-anchor biosynthesis.</text>
</comment>
<evidence type="ECO:0000256" key="12">
    <source>
        <dbReference type="ARBA" id="ARBA00025399"/>
    </source>
</evidence>
<evidence type="ECO:0000256" key="2">
    <source>
        <dbReference type="ARBA" id="ARBA00004687"/>
    </source>
</evidence>
<evidence type="ECO:0000256" key="6">
    <source>
        <dbReference type="ARBA" id="ARBA00022676"/>
    </source>
</evidence>
<dbReference type="InterPro" id="IPR007704">
    <property type="entry name" value="PIG-M"/>
</dbReference>
<evidence type="ECO:0000256" key="11">
    <source>
        <dbReference type="ARBA" id="ARBA00023136"/>
    </source>
</evidence>
<keyword evidence="15" id="KW-1185">Reference proteome</keyword>
<dbReference type="OrthoDB" id="1741594at2759"/>
<dbReference type="GO" id="GO:0005789">
    <property type="term" value="C:endoplasmic reticulum membrane"/>
    <property type="evidence" value="ECO:0007669"/>
    <property type="project" value="UniProtKB-SubCell"/>
</dbReference>
<evidence type="ECO:0000256" key="3">
    <source>
        <dbReference type="ARBA" id="ARBA00011071"/>
    </source>
</evidence>
<evidence type="ECO:0000256" key="7">
    <source>
        <dbReference type="ARBA" id="ARBA00022679"/>
    </source>
</evidence>
<dbReference type="PANTHER" id="PTHR12886">
    <property type="entry name" value="PIG-M MANNOSYLTRANSFERASE"/>
    <property type="match status" value="1"/>
</dbReference>
<evidence type="ECO:0000256" key="4">
    <source>
        <dbReference type="ARBA" id="ARBA00013797"/>
    </source>
</evidence>
<keyword evidence="7 13" id="KW-0808">Transferase</keyword>
<keyword evidence="11 13" id="KW-0472">Membrane</keyword>
<dbReference type="FunCoup" id="A0A177CSY1">
    <property type="interactions" value="598"/>
</dbReference>
<evidence type="ECO:0000256" key="5">
    <source>
        <dbReference type="ARBA" id="ARBA00022502"/>
    </source>
</evidence>
<keyword evidence="10 13" id="KW-1133">Transmembrane helix</keyword>
<dbReference type="EMBL" id="KV441549">
    <property type="protein sequence ID" value="OAG10311.1"/>
    <property type="molecule type" value="Genomic_DNA"/>
</dbReference>
<sequence>MALSAFFGSSRGVFSTAILLRAIFLVYGLFQDTYSPMKYTDIDYFVFTDAARFIAQGQSPYHRDTYRYTPLLAWLIYPTTWPGFWFSFGKILFAVGDIITGWMMFRILRAYHNMSQERALRYASIWLLNPMVATISTRGSSEGLLGVFVTALLWAVLAKRIALSGFLLGFAVHFKIYPFIYGASIIWWLDNDRIHGRKSSTSPEPVSFTNQTISFLNPQRLALTACSLVTFMGLNVVMYLAYGWPFLDHSYFYHLIRIDHRHNFSPYNTLLYLNSSPKTDVNTSTQPSLELERLAFLPQLLLSAVLIPLFLSKKDLPSTMLAQTFAFVAFNKVCTSQYFLWYMMFLPYYLPESTLLRTRSVGVSALILWVLGQVFWLQQGFQLEFNGHSTFVPGLWASGILFFVVNTGILGIIIRDVQSKDALTGERNAVIDKKKA</sequence>
<dbReference type="AlphaFoldDB" id="A0A177CSY1"/>
<evidence type="ECO:0000256" key="1">
    <source>
        <dbReference type="ARBA" id="ARBA00004477"/>
    </source>
</evidence>
<feature type="transmembrane region" description="Helical" evidence="13">
    <location>
        <begin position="391"/>
        <end position="414"/>
    </location>
</feature>
<dbReference type="RefSeq" id="XP_018040676.1">
    <property type="nucleotide sequence ID" value="XM_018186429.1"/>
</dbReference>
<evidence type="ECO:0000313" key="14">
    <source>
        <dbReference type="EMBL" id="OAG10311.1"/>
    </source>
</evidence>
<dbReference type="GO" id="GO:0051751">
    <property type="term" value="F:alpha-1,4-mannosyltransferase activity"/>
    <property type="evidence" value="ECO:0007669"/>
    <property type="project" value="InterPro"/>
</dbReference>
<proteinExistence type="inferred from homology"/>
<name>A0A177CSY1_9PLEO</name>
<feature type="transmembrane region" description="Helical" evidence="13">
    <location>
        <begin position="166"/>
        <end position="189"/>
    </location>
</feature>
<evidence type="ECO:0000256" key="8">
    <source>
        <dbReference type="ARBA" id="ARBA00022692"/>
    </source>
</evidence>
<reference evidence="14 15" key="1">
    <citation type="submission" date="2016-05" db="EMBL/GenBank/DDBJ databases">
        <title>Comparative analysis of secretome profiles of manganese(II)-oxidizing ascomycete fungi.</title>
        <authorList>
            <consortium name="DOE Joint Genome Institute"/>
            <person name="Zeiner C.A."/>
            <person name="Purvine S.O."/>
            <person name="Zink E.M."/>
            <person name="Wu S."/>
            <person name="Pasa-Tolic L."/>
            <person name="Chaput D.L."/>
            <person name="Haridas S."/>
            <person name="Grigoriev I.V."/>
            <person name="Santelli C.M."/>
            <person name="Hansel C.M."/>
        </authorList>
    </citation>
    <scope>NUCLEOTIDE SEQUENCE [LARGE SCALE GENOMIC DNA]</scope>
    <source>
        <strain evidence="14 15">AP3s5-JAC2a</strain>
    </source>
</reference>
<accession>A0A177CSY1</accession>
<evidence type="ECO:0000256" key="10">
    <source>
        <dbReference type="ARBA" id="ARBA00022989"/>
    </source>
</evidence>
<dbReference type="Pfam" id="PF05007">
    <property type="entry name" value="Mannosyl_trans"/>
    <property type="match status" value="1"/>
</dbReference>
<dbReference type="UniPathway" id="UPA00196"/>
<gene>
    <name evidence="14" type="ORF">CC84DRAFT_478614</name>
</gene>
<keyword evidence="6 13" id="KW-0328">Glycosyltransferase</keyword>
<feature type="transmembrane region" description="Helical" evidence="13">
    <location>
        <begin position="324"/>
        <end position="349"/>
    </location>
</feature>
<feature type="transmembrane region" description="Helical" evidence="13">
    <location>
        <begin position="84"/>
        <end position="107"/>
    </location>
</feature>
<dbReference type="Proteomes" id="UP000077069">
    <property type="component" value="Unassembled WGS sequence"/>
</dbReference>
<protein>
    <recommendedName>
        <fullName evidence="4 13">GPI mannosyltransferase 1</fullName>
        <ecNumber evidence="13">2.4.1.-</ecNumber>
    </recommendedName>
    <alternativeName>
        <fullName evidence="13">GPI mannosyltransferase I</fullName>
    </alternativeName>
</protein>
<organism evidence="14 15">
    <name type="scientific">Paraphaeosphaeria sporulosa</name>
    <dbReference type="NCBI Taxonomy" id="1460663"/>
    <lineage>
        <taxon>Eukaryota</taxon>
        <taxon>Fungi</taxon>
        <taxon>Dikarya</taxon>
        <taxon>Ascomycota</taxon>
        <taxon>Pezizomycotina</taxon>
        <taxon>Dothideomycetes</taxon>
        <taxon>Pleosporomycetidae</taxon>
        <taxon>Pleosporales</taxon>
        <taxon>Massarineae</taxon>
        <taxon>Didymosphaeriaceae</taxon>
        <taxon>Paraphaeosphaeria</taxon>
    </lineage>
</organism>
<dbReference type="GeneID" id="28769915"/>
<feature type="transmembrane region" description="Helical" evidence="13">
    <location>
        <begin position="143"/>
        <end position="159"/>
    </location>
</feature>
<comment type="function">
    <text evidence="12 13">Mannosyltransferase involved in glycosylphosphatidylinositol-anchor biosynthesis. Transfers the first alpha-1,4-mannose to GlcN-acyl-PI during GPI precursor assembly. Required for cell wall integrity.</text>
</comment>
<dbReference type="GO" id="GO:0006506">
    <property type="term" value="P:GPI anchor biosynthetic process"/>
    <property type="evidence" value="ECO:0007669"/>
    <property type="project" value="UniProtKB-UniPathway"/>
</dbReference>